<dbReference type="Pfam" id="PF02687">
    <property type="entry name" value="FtsX"/>
    <property type="match status" value="1"/>
</dbReference>
<feature type="domain" description="ABC3 transporter permease C-terminal" evidence="8">
    <location>
        <begin position="264"/>
        <end position="373"/>
    </location>
</feature>
<accession>A0ABU1ZU71</accession>
<protein>
    <submittedName>
        <fullName evidence="9">ABC transport system permease protein</fullName>
    </submittedName>
</protein>
<dbReference type="InterPro" id="IPR051125">
    <property type="entry name" value="ABC-4/HrtB_transporter"/>
</dbReference>
<evidence type="ECO:0000256" key="3">
    <source>
        <dbReference type="ARBA" id="ARBA00022475"/>
    </source>
</evidence>
<keyword evidence="6 7" id="KW-0472">Membrane</keyword>
<comment type="caution">
    <text evidence="9">The sequence shown here is derived from an EMBL/GenBank/DDBJ whole genome shotgun (WGS) entry which is preliminary data.</text>
</comment>
<evidence type="ECO:0000256" key="5">
    <source>
        <dbReference type="ARBA" id="ARBA00022989"/>
    </source>
</evidence>
<evidence type="ECO:0000256" key="7">
    <source>
        <dbReference type="SAM" id="Phobius"/>
    </source>
</evidence>
<evidence type="ECO:0000256" key="1">
    <source>
        <dbReference type="ARBA" id="ARBA00004651"/>
    </source>
</evidence>
<dbReference type="InterPro" id="IPR003838">
    <property type="entry name" value="ABC3_permease_C"/>
</dbReference>
<keyword evidence="5 7" id="KW-1133">Transmembrane helix</keyword>
<gene>
    <name evidence="9" type="ORF">J2S39_000155</name>
</gene>
<sequence length="381" mass="39878">MFLAWREILFARTRFLLMGVVLALMSILIVLISGLTAGLVNDGVSGLKALDAEVIAFEKDTEISSAFTRSTVDVAETDALAAADGVTGAAPLGLTIVNGRNQDDVPVDLTLFGVQPGSFIAPGGLPELSPERPEGRPTDTEPGVILSGTLADSGMAVGDTITLEQLGTELTVLGFTDDQRTFGHVDIAYTPLDVWQEIQAGARPGEAAPAEAYRQASVIVAQTDGTDADELNGASGLDMVTLEESFQASPGYGPETMTLSMIEWFLYIITALVTGAFFLVWTIQRAGDIAVMRAIGATRGFLLRDSLGQAVVILLVSIAVGVGLAVGLGLWLESTPMPYSTEAGPIVGGAAMLFFAGLLGGLIAIYRVTRTNPLTALGENR</sequence>
<keyword evidence="2" id="KW-0813">Transport</keyword>
<dbReference type="EMBL" id="JAVDXZ010000001">
    <property type="protein sequence ID" value="MDR7328479.1"/>
    <property type="molecule type" value="Genomic_DNA"/>
</dbReference>
<feature type="transmembrane region" description="Helical" evidence="7">
    <location>
        <begin position="344"/>
        <end position="366"/>
    </location>
</feature>
<evidence type="ECO:0000256" key="4">
    <source>
        <dbReference type="ARBA" id="ARBA00022692"/>
    </source>
</evidence>
<keyword evidence="4 7" id="KW-0812">Transmembrane</keyword>
<dbReference type="PANTHER" id="PTHR43738">
    <property type="entry name" value="ABC TRANSPORTER, MEMBRANE PROTEIN"/>
    <property type="match status" value="1"/>
</dbReference>
<evidence type="ECO:0000256" key="2">
    <source>
        <dbReference type="ARBA" id="ARBA00022448"/>
    </source>
</evidence>
<proteinExistence type="predicted"/>
<reference evidence="9" key="1">
    <citation type="submission" date="2023-07" db="EMBL/GenBank/DDBJ databases">
        <title>Sequencing the genomes of 1000 actinobacteria strains.</title>
        <authorList>
            <person name="Klenk H.-P."/>
        </authorList>
    </citation>
    <scope>NUCLEOTIDE SEQUENCE</scope>
    <source>
        <strain evidence="9">DSM 107476</strain>
    </source>
</reference>
<dbReference type="RefSeq" id="WP_290197303.1">
    <property type="nucleotide sequence ID" value="NZ_CP047654.1"/>
</dbReference>
<feature type="transmembrane region" description="Helical" evidence="7">
    <location>
        <begin position="311"/>
        <end position="332"/>
    </location>
</feature>
<organism evidence="9 10">
    <name type="scientific">Corynebacterium guangdongense</name>
    <dbReference type="NCBI Taxonomy" id="1783348"/>
    <lineage>
        <taxon>Bacteria</taxon>
        <taxon>Bacillati</taxon>
        <taxon>Actinomycetota</taxon>
        <taxon>Actinomycetes</taxon>
        <taxon>Mycobacteriales</taxon>
        <taxon>Corynebacteriaceae</taxon>
        <taxon>Corynebacterium</taxon>
    </lineage>
</organism>
<keyword evidence="3" id="KW-1003">Cell membrane</keyword>
<keyword evidence="10" id="KW-1185">Reference proteome</keyword>
<evidence type="ECO:0000313" key="9">
    <source>
        <dbReference type="EMBL" id="MDR7328479.1"/>
    </source>
</evidence>
<feature type="transmembrane region" description="Helical" evidence="7">
    <location>
        <begin position="264"/>
        <end position="283"/>
    </location>
</feature>
<dbReference type="PANTHER" id="PTHR43738:SF1">
    <property type="entry name" value="HEMIN TRANSPORT SYSTEM PERMEASE PROTEIN HRTB-RELATED"/>
    <property type="match status" value="1"/>
</dbReference>
<feature type="transmembrane region" description="Helical" evidence="7">
    <location>
        <begin position="15"/>
        <end position="40"/>
    </location>
</feature>
<dbReference type="Proteomes" id="UP001180840">
    <property type="component" value="Unassembled WGS sequence"/>
</dbReference>
<comment type="subcellular location">
    <subcellularLocation>
        <location evidence="1">Cell membrane</location>
        <topology evidence="1">Multi-pass membrane protein</topology>
    </subcellularLocation>
</comment>
<evidence type="ECO:0000256" key="6">
    <source>
        <dbReference type="ARBA" id="ARBA00023136"/>
    </source>
</evidence>
<evidence type="ECO:0000313" key="10">
    <source>
        <dbReference type="Proteomes" id="UP001180840"/>
    </source>
</evidence>
<name>A0ABU1ZU71_9CORY</name>
<evidence type="ECO:0000259" key="8">
    <source>
        <dbReference type="Pfam" id="PF02687"/>
    </source>
</evidence>